<reference evidence="6" key="1">
    <citation type="journal article" date="2014" name="Int. J. Syst. Evol. Microbiol.">
        <title>Complete genome sequence of Corynebacterium casei LMG S-19264T (=DSM 44701T), isolated from a smear-ripened cheese.</title>
        <authorList>
            <consortium name="US DOE Joint Genome Institute (JGI-PGF)"/>
            <person name="Walter F."/>
            <person name="Albersmeier A."/>
            <person name="Kalinowski J."/>
            <person name="Ruckert C."/>
        </authorList>
    </citation>
    <scope>NUCLEOTIDE SEQUENCE</scope>
    <source>
        <strain evidence="6">KCTC 12344</strain>
    </source>
</reference>
<dbReference type="CDD" id="cd00038">
    <property type="entry name" value="CAP_ED"/>
    <property type="match status" value="1"/>
</dbReference>
<evidence type="ECO:0000313" key="9">
    <source>
        <dbReference type="Proteomes" id="UP000619512"/>
    </source>
</evidence>
<dbReference type="InterPro" id="IPR014710">
    <property type="entry name" value="RmlC-like_jellyroll"/>
</dbReference>
<gene>
    <name evidence="7" type="ORF">E1742_11205</name>
    <name evidence="6" type="ORF">GCM10007388_02290</name>
</gene>
<evidence type="ECO:0000313" key="6">
    <source>
        <dbReference type="EMBL" id="GGY73642.1"/>
    </source>
</evidence>
<evidence type="ECO:0000256" key="3">
    <source>
        <dbReference type="ARBA" id="ARBA00023163"/>
    </source>
</evidence>
<dbReference type="InterPro" id="IPR018488">
    <property type="entry name" value="cNMP-bd_CS"/>
</dbReference>
<feature type="domain" description="Cyclic nucleotide-binding" evidence="4">
    <location>
        <begin position="27"/>
        <end position="147"/>
    </location>
</feature>
<dbReference type="Gene3D" id="2.60.120.10">
    <property type="entry name" value="Jelly Rolls"/>
    <property type="match status" value="1"/>
</dbReference>
<dbReference type="PRINTS" id="PR00035">
    <property type="entry name" value="HTHGNTR"/>
</dbReference>
<dbReference type="OrthoDB" id="8565101at2"/>
<organism evidence="6 9">
    <name type="scientific">Pseudoduganella plicata</name>
    <dbReference type="NCBI Taxonomy" id="321984"/>
    <lineage>
        <taxon>Bacteria</taxon>
        <taxon>Pseudomonadati</taxon>
        <taxon>Pseudomonadota</taxon>
        <taxon>Betaproteobacteria</taxon>
        <taxon>Burkholderiales</taxon>
        <taxon>Oxalobacteraceae</taxon>
        <taxon>Telluria group</taxon>
        <taxon>Pseudoduganella</taxon>
    </lineage>
</organism>
<dbReference type="PANTHER" id="PTHR24567">
    <property type="entry name" value="CRP FAMILY TRANSCRIPTIONAL REGULATORY PROTEIN"/>
    <property type="match status" value="1"/>
</dbReference>
<dbReference type="Proteomes" id="UP000619512">
    <property type="component" value="Unassembled WGS sequence"/>
</dbReference>
<protein>
    <submittedName>
        <fullName evidence="6">Catabolite gene activator</fullName>
    </submittedName>
    <submittedName>
        <fullName evidence="7">Crp/Fnr family transcriptional regulator</fullName>
    </submittedName>
</protein>
<dbReference type="PRINTS" id="PR00103">
    <property type="entry name" value="CAMPKINASE"/>
</dbReference>
<accession>A0A4V1ATS3</accession>
<evidence type="ECO:0000259" key="4">
    <source>
        <dbReference type="PROSITE" id="PS50042"/>
    </source>
</evidence>
<dbReference type="InterPro" id="IPR012318">
    <property type="entry name" value="HTH_CRP"/>
</dbReference>
<name>A0A4V1ATS3_9BURK</name>
<proteinExistence type="predicted"/>
<evidence type="ECO:0000259" key="5">
    <source>
        <dbReference type="PROSITE" id="PS51063"/>
    </source>
</evidence>
<evidence type="ECO:0000313" key="7">
    <source>
        <dbReference type="EMBL" id="QBQ36668.1"/>
    </source>
</evidence>
<evidence type="ECO:0000256" key="1">
    <source>
        <dbReference type="ARBA" id="ARBA00023015"/>
    </source>
</evidence>
<evidence type="ECO:0000313" key="8">
    <source>
        <dbReference type="Proteomes" id="UP000294359"/>
    </source>
</evidence>
<reference evidence="6" key="3">
    <citation type="submission" date="2022-12" db="EMBL/GenBank/DDBJ databases">
        <authorList>
            <person name="Sun Q."/>
            <person name="Kim S."/>
        </authorList>
    </citation>
    <scope>NUCLEOTIDE SEQUENCE</scope>
    <source>
        <strain evidence="6">KCTC 12344</strain>
    </source>
</reference>
<evidence type="ECO:0000256" key="2">
    <source>
        <dbReference type="ARBA" id="ARBA00023125"/>
    </source>
</evidence>
<dbReference type="SUPFAM" id="SSF51206">
    <property type="entry name" value="cAMP-binding domain-like"/>
    <property type="match status" value="1"/>
</dbReference>
<dbReference type="PROSITE" id="PS00889">
    <property type="entry name" value="CNMP_BINDING_2"/>
    <property type="match status" value="1"/>
</dbReference>
<keyword evidence="3" id="KW-0804">Transcription</keyword>
<keyword evidence="2" id="KW-0238">DNA-binding</keyword>
<dbReference type="Pfam" id="PF00027">
    <property type="entry name" value="cNMP_binding"/>
    <property type="match status" value="1"/>
</dbReference>
<dbReference type="PROSITE" id="PS50042">
    <property type="entry name" value="CNMP_BINDING_3"/>
    <property type="match status" value="1"/>
</dbReference>
<reference evidence="7 8" key="2">
    <citation type="submission" date="2019-03" db="EMBL/GenBank/DDBJ databases">
        <title>Draft Genome Sequences of Six Type Strains of the Genus Massilia.</title>
        <authorList>
            <person name="Miess H."/>
            <person name="Frediansyhah A."/>
            <person name="Gross H."/>
        </authorList>
    </citation>
    <scope>NUCLEOTIDE SEQUENCE [LARGE SCALE GENOMIC DNA]</scope>
    <source>
        <strain evidence="7 8">DSM 17505</strain>
    </source>
</reference>
<dbReference type="GO" id="GO:0005829">
    <property type="term" value="C:cytosol"/>
    <property type="evidence" value="ECO:0007669"/>
    <property type="project" value="TreeGrafter"/>
</dbReference>
<dbReference type="InterPro" id="IPR018490">
    <property type="entry name" value="cNMP-bd_dom_sf"/>
</dbReference>
<dbReference type="Gene3D" id="1.10.10.10">
    <property type="entry name" value="Winged helix-like DNA-binding domain superfamily/Winged helix DNA-binding domain"/>
    <property type="match status" value="1"/>
</dbReference>
<dbReference type="EMBL" id="BMWW01000001">
    <property type="protein sequence ID" value="GGY73642.1"/>
    <property type="molecule type" value="Genomic_DNA"/>
</dbReference>
<dbReference type="InterPro" id="IPR036388">
    <property type="entry name" value="WH-like_DNA-bd_sf"/>
</dbReference>
<dbReference type="PANTHER" id="PTHR24567:SF74">
    <property type="entry name" value="HTH-TYPE TRANSCRIPTIONAL REGULATOR ARCR"/>
    <property type="match status" value="1"/>
</dbReference>
<dbReference type="EMBL" id="CP038026">
    <property type="protein sequence ID" value="QBQ36668.1"/>
    <property type="molecule type" value="Genomic_DNA"/>
</dbReference>
<dbReference type="Proteomes" id="UP000294359">
    <property type="component" value="Chromosome"/>
</dbReference>
<dbReference type="SMART" id="SM00100">
    <property type="entry name" value="cNMP"/>
    <property type="match status" value="1"/>
</dbReference>
<feature type="domain" description="HTH crp-type" evidence="5">
    <location>
        <begin position="161"/>
        <end position="230"/>
    </location>
</feature>
<dbReference type="InterPro" id="IPR036390">
    <property type="entry name" value="WH_DNA-bd_sf"/>
</dbReference>
<dbReference type="RefSeq" id="WP_134384948.1">
    <property type="nucleotide sequence ID" value="NZ_BMWW01000001.1"/>
</dbReference>
<dbReference type="InterPro" id="IPR000595">
    <property type="entry name" value="cNMP-bd_dom"/>
</dbReference>
<dbReference type="InterPro" id="IPR000524">
    <property type="entry name" value="Tscrpt_reg_HTH_GntR"/>
</dbReference>
<dbReference type="AlphaFoldDB" id="A0A4V1ATS3"/>
<dbReference type="InterPro" id="IPR050397">
    <property type="entry name" value="Env_Response_Regulators"/>
</dbReference>
<dbReference type="GO" id="GO:0003700">
    <property type="term" value="F:DNA-binding transcription factor activity"/>
    <property type="evidence" value="ECO:0007669"/>
    <property type="project" value="InterPro"/>
</dbReference>
<keyword evidence="8" id="KW-1185">Reference proteome</keyword>
<sequence>MGVRSDQKAVAASDNVQLQVHLRKIPLLAELTPEELARVATEIRIRQYGKREVVLHKGGSGDGLLFLLAGQLQVIDITEDGRAVGLRMLEPGDFFGEIALINNSTRSASVVAMSPVIVAFLPAQTALHLFSHVPSVARQMLRHLAEKIQRDSEFRSLLSINNTNRRIYAYLVLMKKQTPEGEVVDNLPTHQDIANMINTSRETVTRALLALVQHGIVRKDSHRLVIVDPERLQNLVHKE</sequence>
<dbReference type="GO" id="GO:0003677">
    <property type="term" value="F:DNA binding"/>
    <property type="evidence" value="ECO:0007669"/>
    <property type="project" value="UniProtKB-KW"/>
</dbReference>
<dbReference type="Pfam" id="PF13545">
    <property type="entry name" value="HTH_Crp_2"/>
    <property type="match status" value="1"/>
</dbReference>
<dbReference type="PROSITE" id="PS51063">
    <property type="entry name" value="HTH_CRP_2"/>
    <property type="match status" value="1"/>
</dbReference>
<keyword evidence="1" id="KW-0805">Transcription regulation</keyword>
<dbReference type="SUPFAM" id="SSF46785">
    <property type="entry name" value="Winged helix' DNA-binding domain"/>
    <property type="match status" value="1"/>
</dbReference>
<dbReference type="SMART" id="SM00419">
    <property type="entry name" value="HTH_CRP"/>
    <property type="match status" value="1"/>
</dbReference>